<name>A0A0M0KHQ4_ALKHA</name>
<dbReference type="RefSeq" id="WP_010899011.1">
    <property type="nucleotide sequence ID" value="NZ_CP040441.1"/>
</dbReference>
<accession>A0A4Y7WX70</accession>
<feature type="compositionally biased region" description="Acidic residues" evidence="1">
    <location>
        <begin position="64"/>
        <end position="75"/>
    </location>
</feature>
<evidence type="ECO:0000256" key="1">
    <source>
        <dbReference type="SAM" id="MobiDB-lite"/>
    </source>
</evidence>
<evidence type="ECO:0008006" key="3">
    <source>
        <dbReference type="Google" id="ProtNLM"/>
    </source>
</evidence>
<dbReference type="OMA" id="MYITIEE"/>
<feature type="region of interest" description="Disordered" evidence="1">
    <location>
        <begin position="52"/>
        <end position="75"/>
    </location>
</feature>
<comment type="caution">
    <text evidence="2">The sequence shown here is derived from an EMBL/GenBank/DDBJ whole genome shotgun (WGS) entry which is preliminary data.</text>
</comment>
<dbReference type="GeneID" id="87598392"/>
<organism evidence="2">
    <name type="scientific">Halalkalibacterium halodurans</name>
    <name type="common">Bacillus halodurans</name>
    <dbReference type="NCBI Taxonomy" id="86665"/>
    <lineage>
        <taxon>Bacteria</taxon>
        <taxon>Bacillati</taxon>
        <taxon>Bacillota</taxon>
        <taxon>Bacilli</taxon>
        <taxon>Bacillales</taxon>
        <taxon>Bacillaceae</taxon>
        <taxon>Halalkalibacterium (ex Joshi et al. 2022)</taxon>
    </lineage>
</organism>
<evidence type="ECO:0000313" key="2">
    <source>
        <dbReference type="EMBL" id="KOO38361.1"/>
    </source>
</evidence>
<feature type="compositionally biased region" description="Basic and acidic residues" evidence="1">
    <location>
        <begin position="52"/>
        <end position="63"/>
    </location>
</feature>
<dbReference type="AlphaFoldDB" id="A0A0M0KHQ4"/>
<gene>
    <name evidence="2" type="ORF">AMD02_05395</name>
</gene>
<dbReference type="PATRIC" id="fig|136160.3.peg.1369"/>
<protein>
    <recommendedName>
        <fullName evidence="3">Helix-turn-helix domain-containing protein</fullName>
    </recommendedName>
</protein>
<reference evidence="2" key="1">
    <citation type="submission" date="2015-08" db="EMBL/GenBank/DDBJ databases">
        <title>Complete DNA Sequence of Pseudomonas syringae pv. actinidiae, the Causal Agent of Kiwifruit Canker Disease.</title>
        <authorList>
            <person name="Rikkerink E.H.A."/>
            <person name="Fineran P.C."/>
        </authorList>
    </citation>
    <scope>NUCLEOTIDE SEQUENCE</scope>
    <source>
        <strain evidence="2">DSM 13666</strain>
    </source>
</reference>
<proteinExistence type="predicted"/>
<sequence length="75" mass="9007">MYVTLKELSDYLELPEAYLENQIQAGHVKAYFIDGTYVVNQASFAWYKEQLDKKREESRREEQELPEDWDAKDED</sequence>
<dbReference type="EMBL" id="LILD01000001">
    <property type="protein sequence ID" value="KOO38361.1"/>
    <property type="molecule type" value="Genomic_DNA"/>
</dbReference>
<accession>A0A0M0KHQ4</accession>